<keyword evidence="1" id="KW-0175">Coiled coil</keyword>
<feature type="signal peptide" evidence="3">
    <location>
        <begin position="1"/>
        <end position="28"/>
    </location>
</feature>
<organism evidence="4 5">
    <name type="scientific">Marinoscillum furvescens DSM 4134</name>
    <dbReference type="NCBI Taxonomy" id="1122208"/>
    <lineage>
        <taxon>Bacteria</taxon>
        <taxon>Pseudomonadati</taxon>
        <taxon>Bacteroidota</taxon>
        <taxon>Cytophagia</taxon>
        <taxon>Cytophagales</taxon>
        <taxon>Reichenbachiellaceae</taxon>
        <taxon>Marinoscillum</taxon>
    </lineage>
</organism>
<sequence length="1700" mass="185716">MIAFRLISLLKTRSLALLLWLLSCVTHAQVEHYPANVTPTLSHPYSAYFSDYIEVGSERLVGNIVFNDFNEASWTFKLKLTISGTNVSLQTKPGFTPTTPITVLPGEPYRLSGSEWAEYFNFQNLNIKGDANALINSGRLPEGMYSFCLQVLDYDTGDPLSMEVCSQVWIQLMDPPRTLSPECDKIIDPITSAQFPITWQSFNTVNPNGQNVDYQLTMWELLDVNANPLSAVANGQALQVYQSDIVNNTSITYGPTQPLLEVGKTYIYRVQALEQEGRNYYKNDGFSEYCYFHYGYPTGGKISLLYPDDEAGFSRGMVPQVIWSSPSQMVPGIGINYELTIKELNENQDPEQGIIANPVWFSKKTPLITIPNQQPQEIGRLKIEQRYAWQVKAFSGDVEVASSEVSTFFGPSLVEQFYAGNSTVLVDYISNKDLNALSGGGRALLSDSKDDWVEVSFTDLVVSESNGYYYLEAGEIVTEIEPRTYSLAPHFEDNGAGEFIYDAFKLTKDGLRIRGKFHWDLPFPVEEGSSTQLVSKEAWVSFNGFTPFGNLFMAEEEYDLFDPSGFALRISESSRVYINQEKFRFELKGAVKAPTHVQSTAMERARWAFFDAEQVGVIRAEDTETFLAMDGAGIAIQPLASVIDFSDNESPGQHADNPYWKGIYLEEARVSLPGGFDYDDQLNVDVPVEETIKQNETDGAELWVVHSGVHLDVNLDLSGSEAYFNTFPAEYTSLKLVLSNQNVDAASKLEGKFFIPLISTEKPFTFESQLCNKGFRPGVVADIAGTTFKHNPEGGDLTLDIAIKKAQIVDKERIQMTLDLSWPSLDVSFEGVPNFNVWGNYSIGFFTPEGIVALAEQVKTTFKDYPVTIDALSAGRNEDAYGIAISGKVVMGEDVAGDDGAPAFNLYSLHKNPLLDKDYIPAQVQGAFDLGASQDGLAAIEAEMAALEADMVKELEAEKAALESSAQQALSAAASAMGGQEYEVSDMVDQSDESEEKVDFATVKEELIVYLELLQGMMSNPEQAEKIGLLITEIKKDNGQLNDLAHIMKDLKGFAAKFASDQLTSMAEKILEPVDRLTNKINGEILKKSNQLTGTVETQIENAVNSAVDEAANRVISKLQDKAPNIAEVVGEVVVSVKARVIARVSNSFSAAVNENITFPLTSFVSANLSDRAHRVLENTISTVVMGALNSDKKPADMMNEVVAGLEEEFESMGEDVKGSVDLDKMMSAIRKVGSDAIEGIKPAEIADDISKAAIDAIGGAVANMAADKLGELANNALGDQIGIDVPVDFGAAGAKLLSGGSPKDLLFDPIPVKVRSPALDINGLIHFMKDHPIYGDGFAGDVQALIKKPNTFAINVIYINGRKEGVSYWMVEVGGAAAAASPEQGEDGPSASTAEAGGEMSGEMKEPEGAKIGPLEIMALRGRVYHHMSAEGLGELKPDANTNYGAYLHLIMYGPKNGDKMRLEIEAAMSTYATGDYAFSFDGNAQFVNQNPSVNKVDKDAAIQAELSLKYNSAEKHFFGFASAVIQTKALCASGSLLIDVKPGAWRVAIGSKEEKIRFVMACVGFGPTGWLDMNQNIIELGLGLEFIFRTTINLDVGVAAIGLLIDAGAAAGIQAIIQHKPEFMVMEAGVWLELWAKILLTYKLPIKKGSVTLADIYVAVDAMMRFNPPPTLLYGDAQARIKVLLFNFSLDKEFEMTM</sequence>
<evidence type="ECO:0000256" key="1">
    <source>
        <dbReference type="SAM" id="Coils"/>
    </source>
</evidence>
<feature type="chain" id="PRO_5017679252" description="TANFOR domain-containing protein" evidence="3">
    <location>
        <begin position="29"/>
        <end position="1700"/>
    </location>
</feature>
<keyword evidence="5" id="KW-1185">Reference proteome</keyword>
<dbReference type="PROSITE" id="PS51257">
    <property type="entry name" value="PROKAR_LIPOPROTEIN"/>
    <property type="match status" value="1"/>
</dbReference>
<evidence type="ECO:0000313" key="4">
    <source>
        <dbReference type="EMBL" id="REE00539.1"/>
    </source>
</evidence>
<evidence type="ECO:0008006" key="6">
    <source>
        <dbReference type="Google" id="ProtNLM"/>
    </source>
</evidence>
<evidence type="ECO:0000256" key="3">
    <source>
        <dbReference type="SAM" id="SignalP"/>
    </source>
</evidence>
<dbReference type="RefSeq" id="WP_147302884.1">
    <property type="nucleotide sequence ID" value="NZ_QREG01000005.1"/>
</dbReference>
<proteinExistence type="predicted"/>
<evidence type="ECO:0000256" key="2">
    <source>
        <dbReference type="SAM" id="MobiDB-lite"/>
    </source>
</evidence>
<dbReference type="EMBL" id="QREG01000005">
    <property type="protein sequence ID" value="REE00539.1"/>
    <property type="molecule type" value="Genomic_DNA"/>
</dbReference>
<keyword evidence="3" id="KW-0732">Signal</keyword>
<feature type="coiled-coil region" evidence="1">
    <location>
        <begin position="937"/>
        <end position="972"/>
    </location>
</feature>
<dbReference type="OrthoDB" id="1521695at2"/>
<gene>
    <name evidence="4" type="ORF">C7460_105165</name>
</gene>
<dbReference type="Proteomes" id="UP000256779">
    <property type="component" value="Unassembled WGS sequence"/>
</dbReference>
<evidence type="ECO:0000313" key="5">
    <source>
        <dbReference type="Proteomes" id="UP000256779"/>
    </source>
</evidence>
<reference evidence="4 5" key="1">
    <citation type="submission" date="2018-07" db="EMBL/GenBank/DDBJ databases">
        <title>Genomic Encyclopedia of Type Strains, Phase IV (KMG-IV): sequencing the most valuable type-strain genomes for metagenomic binning, comparative biology and taxonomic classification.</title>
        <authorList>
            <person name="Goeker M."/>
        </authorList>
    </citation>
    <scope>NUCLEOTIDE SEQUENCE [LARGE SCALE GENOMIC DNA]</scope>
    <source>
        <strain evidence="4 5">DSM 4134</strain>
    </source>
</reference>
<feature type="region of interest" description="Disordered" evidence="2">
    <location>
        <begin position="1380"/>
        <end position="1409"/>
    </location>
</feature>
<accession>A0A3D9L4U1</accession>
<comment type="caution">
    <text evidence="4">The sequence shown here is derived from an EMBL/GenBank/DDBJ whole genome shotgun (WGS) entry which is preliminary data.</text>
</comment>
<name>A0A3D9L4U1_MARFU</name>
<protein>
    <recommendedName>
        <fullName evidence="6">TANFOR domain-containing protein</fullName>
    </recommendedName>
</protein>